<proteinExistence type="predicted"/>
<protein>
    <submittedName>
        <fullName evidence="1">Uncharacterized protein</fullName>
    </submittedName>
</protein>
<gene>
    <name evidence="1" type="ORF">C8N40_109173</name>
</gene>
<sequence length="135" mass="15770">MKTVHLDKDLKLFYVEATSFPAGVKEAFLKLEHMLPTRKGRRFFGIYQEREKGITYKAAVLEQFENEAAQYNCAYFLIEKGSYVTESIEDWQTKIECIEETFNALFKVENVHAQSSSIEYYKSLNELVCMVKLND</sequence>
<evidence type="ECO:0000313" key="2">
    <source>
        <dbReference type="Proteomes" id="UP000244225"/>
    </source>
</evidence>
<accession>A0A2T5YEH2</accession>
<evidence type="ECO:0000313" key="1">
    <source>
        <dbReference type="EMBL" id="PTX15075.1"/>
    </source>
</evidence>
<comment type="caution">
    <text evidence="1">The sequence shown here is derived from an EMBL/GenBank/DDBJ whole genome shotgun (WGS) entry which is preliminary data.</text>
</comment>
<dbReference type="Proteomes" id="UP000244225">
    <property type="component" value="Unassembled WGS sequence"/>
</dbReference>
<dbReference type="EMBL" id="QBKI01000009">
    <property type="protein sequence ID" value="PTX15075.1"/>
    <property type="molecule type" value="Genomic_DNA"/>
</dbReference>
<dbReference type="OrthoDB" id="328886at2"/>
<name>A0A2T5YEH2_9BACT</name>
<organism evidence="1 2">
    <name type="scientific">Pontibacter mucosus</name>
    <dbReference type="NCBI Taxonomy" id="1649266"/>
    <lineage>
        <taxon>Bacteria</taxon>
        <taxon>Pseudomonadati</taxon>
        <taxon>Bacteroidota</taxon>
        <taxon>Cytophagia</taxon>
        <taxon>Cytophagales</taxon>
        <taxon>Hymenobacteraceae</taxon>
        <taxon>Pontibacter</taxon>
    </lineage>
</organism>
<dbReference type="AlphaFoldDB" id="A0A2T5YEH2"/>
<dbReference type="RefSeq" id="WP_108213076.1">
    <property type="nucleotide sequence ID" value="NZ_QBKI01000009.1"/>
</dbReference>
<reference evidence="1 2" key="1">
    <citation type="submission" date="2018-04" db="EMBL/GenBank/DDBJ databases">
        <title>Genomic Encyclopedia of Archaeal and Bacterial Type Strains, Phase II (KMG-II): from individual species to whole genera.</title>
        <authorList>
            <person name="Goeker M."/>
        </authorList>
    </citation>
    <scope>NUCLEOTIDE SEQUENCE [LARGE SCALE GENOMIC DNA]</scope>
    <source>
        <strain evidence="1 2">DSM 100162</strain>
    </source>
</reference>
<keyword evidence="2" id="KW-1185">Reference proteome</keyword>